<gene>
    <name evidence="1" type="ORF">UV41_C0040G0007</name>
</gene>
<evidence type="ECO:0000313" key="2">
    <source>
        <dbReference type="Proteomes" id="UP000034785"/>
    </source>
</evidence>
<dbReference type="AlphaFoldDB" id="A0A0G1DGM0"/>
<protein>
    <submittedName>
        <fullName evidence="1">Uncharacterized protein</fullName>
    </submittedName>
</protein>
<sequence length="209" mass="22513">MNLPKIIILAVFFTTGLVFSVTVSAIGVPGGITPPAGQVPDNRGLLTPPEQASPPALPAGAMARFGDPNQAKEKLASACQAKEGVIKTRSSNLERMAGNMESKFDAISLRVQDYYTQKVLPNGKKVIGYETYLADIQNNKDQVQALLTQTKDGAAGFNCTLVDPKTPVIKFREDMRETKQALKAYRTSIKNLILAINSASGFKVEGNNK</sequence>
<accession>A0A0G1DGM0</accession>
<proteinExistence type="predicted"/>
<organism evidence="1 2">
    <name type="scientific">Candidatus Daviesbacteria bacterium GW2011_GWA2_42_7</name>
    <dbReference type="NCBI Taxonomy" id="1618425"/>
    <lineage>
        <taxon>Bacteria</taxon>
        <taxon>Candidatus Daviesiibacteriota</taxon>
    </lineage>
</organism>
<dbReference type="EMBL" id="LCEJ01000040">
    <property type="protein sequence ID" value="KKS69951.1"/>
    <property type="molecule type" value="Genomic_DNA"/>
</dbReference>
<comment type="caution">
    <text evidence="1">The sequence shown here is derived from an EMBL/GenBank/DDBJ whole genome shotgun (WGS) entry which is preliminary data.</text>
</comment>
<reference evidence="1 2" key="1">
    <citation type="journal article" date="2015" name="Nature">
        <title>rRNA introns, odd ribosomes, and small enigmatic genomes across a large radiation of phyla.</title>
        <authorList>
            <person name="Brown C.T."/>
            <person name="Hug L.A."/>
            <person name="Thomas B.C."/>
            <person name="Sharon I."/>
            <person name="Castelle C.J."/>
            <person name="Singh A."/>
            <person name="Wilkins M.J."/>
            <person name="Williams K.H."/>
            <person name="Banfield J.F."/>
        </authorList>
    </citation>
    <scope>NUCLEOTIDE SEQUENCE [LARGE SCALE GENOMIC DNA]</scope>
</reference>
<dbReference type="Proteomes" id="UP000034785">
    <property type="component" value="Unassembled WGS sequence"/>
</dbReference>
<name>A0A0G1DGM0_9BACT</name>
<evidence type="ECO:0000313" key="1">
    <source>
        <dbReference type="EMBL" id="KKS69951.1"/>
    </source>
</evidence>